<dbReference type="PANTHER" id="PTHR43038">
    <property type="entry name" value="ATP-BINDING CASSETTE, SUB-FAMILY H, MEMBER 1"/>
    <property type="match status" value="1"/>
</dbReference>
<keyword evidence="2 4" id="KW-0067">ATP-binding</keyword>
<evidence type="ECO:0000256" key="2">
    <source>
        <dbReference type="ARBA" id="ARBA00022840"/>
    </source>
</evidence>
<dbReference type="SUPFAM" id="SSF52540">
    <property type="entry name" value="P-loop containing nucleoside triphosphate hydrolases"/>
    <property type="match status" value="1"/>
</dbReference>
<evidence type="ECO:0000259" key="3">
    <source>
        <dbReference type="PROSITE" id="PS50893"/>
    </source>
</evidence>
<protein>
    <submittedName>
        <fullName evidence="4">Efflux ABC transporter, ATP-binding protein</fullName>
    </submittedName>
</protein>
<evidence type="ECO:0000256" key="1">
    <source>
        <dbReference type="ARBA" id="ARBA00022741"/>
    </source>
</evidence>
<keyword evidence="1" id="KW-0547">Nucleotide-binding</keyword>
<dbReference type="PANTHER" id="PTHR43038:SF3">
    <property type="entry name" value="ABC TRANSPORTER G FAMILY MEMBER 20 ISOFORM X1"/>
    <property type="match status" value="1"/>
</dbReference>
<dbReference type="InterPro" id="IPR003439">
    <property type="entry name" value="ABC_transporter-like_ATP-bd"/>
</dbReference>
<dbReference type="AlphaFoldDB" id="A0A6J4T577"/>
<dbReference type="InterPro" id="IPR017871">
    <property type="entry name" value="ABC_transporter-like_CS"/>
</dbReference>
<dbReference type="InterPro" id="IPR003593">
    <property type="entry name" value="AAA+_ATPase"/>
</dbReference>
<dbReference type="GO" id="GO:0005524">
    <property type="term" value="F:ATP binding"/>
    <property type="evidence" value="ECO:0007669"/>
    <property type="project" value="UniProtKB-KW"/>
</dbReference>
<proteinExistence type="predicted"/>
<name>A0A6J4T577_9ACTN</name>
<dbReference type="Pfam" id="PF00005">
    <property type="entry name" value="ABC_tran"/>
    <property type="match status" value="1"/>
</dbReference>
<sequence>MLPADAAVSIRGLDVRRGRRLVLPGLSLDIRRGAVTGLLGPSGSGKSTLIRAIIGVQIVARGRVTVLGERAGTAGLQRRVAYVTQAPSVYGDLTVRENLAYFARVLAAPDDRIGEVVALVSLGDRMGQVVGTMSGGERSRVSLAVALLGDPELLVLDEPTVGLDPVLREDLWATFHDLTAAGKTLLVSTHVMDEAQRCDELVLIREGRIVAAETPQALLARTGADDVEHAFIALARAAR</sequence>
<feature type="domain" description="ABC transporter" evidence="3">
    <location>
        <begin position="8"/>
        <end position="231"/>
    </location>
</feature>
<dbReference type="EMBL" id="CADCVQ010000120">
    <property type="protein sequence ID" value="CAA9513790.1"/>
    <property type="molecule type" value="Genomic_DNA"/>
</dbReference>
<dbReference type="SMART" id="SM00382">
    <property type="entry name" value="AAA"/>
    <property type="match status" value="1"/>
</dbReference>
<dbReference type="InterPro" id="IPR027417">
    <property type="entry name" value="P-loop_NTPase"/>
</dbReference>
<gene>
    <name evidence="4" type="ORF">AVDCRST_MAG67-2830</name>
</gene>
<accession>A0A6J4T577</accession>
<dbReference type="CDD" id="cd03230">
    <property type="entry name" value="ABC_DR_subfamily_A"/>
    <property type="match status" value="1"/>
</dbReference>
<evidence type="ECO:0000313" key="4">
    <source>
        <dbReference type="EMBL" id="CAA9513790.1"/>
    </source>
</evidence>
<dbReference type="PROSITE" id="PS50893">
    <property type="entry name" value="ABC_TRANSPORTER_2"/>
    <property type="match status" value="1"/>
</dbReference>
<organism evidence="4">
    <name type="scientific">uncultured Solirubrobacteraceae bacterium</name>
    <dbReference type="NCBI Taxonomy" id="1162706"/>
    <lineage>
        <taxon>Bacteria</taxon>
        <taxon>Bacillati</taxon>
        <taxon>Actinomycetota</taxon>
        <taxon>Thermoleophilia</taxon>
        <taxon>Solirubrobacterales</taxon>
        <taxon>Solirubrobacteraceae</taxon>
        <taxon>environmental samples</taxon>
    </lineage>
</organism>
<dbReference type="GO" id="GO:0016887">
    <property type="term" value="F:ATP hydrolysis activity"/>
    <property type="evidence" value="ECO:0007669"/>
    <property type="project" value="InterPro"/>
</dbReference>
<dbReference type="PROSITE" id="PS00211">
    <property type="entry name" value="ABC_TRANSPORTER_1"/>
    <property type="match status" value="1"/>
</dbReference>
<dbReference type="Gene3D" id="3.40.50.300">
    <property type="entry name" value="P-loop containing nucleotide triphosphate hydrolases"/>
    <property type="match status" value="1"/>
</dbReference>
<reference evidence="4" key="1">
    <citation type="submission" date="2020-02" db="EMBL/GenBank/DDBJ databases">
        <authorList>
            <person name="Meier V. D."/>
        </authorList>
    </citation>
    <scope>NUCLEOTIDE SEQUENCE</scope>
    <source>
        <strain evidence="4">AVDCRST_MAG67</strain>
    </source>
</reference>